<dbReference type="Proteomes" id="UP001597085">
    <property type="component" value="Unassembled WGS sequence"/>
</dbReference>
<sequence>MNLLQLSRVAPHPPQNGAEVRVWKTSEKLSEQGDLWLATPPGDEPIPGDITQISLDSMLFERRPLWNELWTASFVVSKRHPLRTLLTRAAVSAVDDHDVAFDVVVCEFPQLTDAAIRLANEHDAWLLLNKHNADYRILDGFLRERSVPKPIRRRAVENFLSLERRGIAHADAVVFQSQDDADRFEDAPAESTFVVPNGCDFESIRAGGDSEALRRAWDIDPEAFVCVFLGSYDYSPNRRAAEAITDEIAPALPDVEFVLIGRNPPTTDGENVHAPGYVDDLAGALEMADVALCPLFSGSGTKLKLLDYFAAGLPVVTTPVGVEGLPVEDGKDALVSETVEGIIADVDRLRASDDLRAELSEAGRDIAADHSWESLMAEYDEILDGVDQ</sequence>
<evidence type="ECO:0000313" key="4">
    <source>
        <dbReference type="Proteomes" id="UP001597085"/>
    </source>
</evidence>
<reference evidence="3 4" key="1">
    <citation type="journal article" date="2019" name="Int. J. Syst. Evol. Microbiol.">
        <title>The Global Catalogue of Microorganisms (GCM) 10K type strain sequencing project: providing services to taxonomists for standard genome sequencing and annotation.</title>
        <authorList>
            <consortium name="The Broad Institute Genomics Platform"/>
            <consortium name="The Broad Institute Genome Sequencing Center for Infectious Disease"/>
            <person name="Wu L."/>
            <person name="Ma J."/>
        </authorList>
    </citation>
    <scope>NUCLEOTIDE SEQUENCE [LARGE SCALE GENOMIC DNA]</scope>
    <source>
        <strain evidence="3 4">CGMCC 1.12121</strain>
    </source>
</reference>
<evidence type="ECO:0000313" key="3">
    <source>
        <dbReference type="EMBL" id="MFD1597919.1"/>
    </source>
</evidence>
<dbReference type="Gene3D" id="3.40.50.2000">
    <property type="entry name" value="Glycogen Phosphorylase B"/>
    <property type="match status" value="2"/>
</dbReference>
<accession>A0ABD6CKL3</accession>
<dbReference type="AlphaFoldDB" id="A0ABD6CKL3"/>
<proteinExistence type="predicted"/>
<dbReference type="InterPro" id="IPR028098">
    <property type="entry name" value="Glyco_trans_4-like_N"/>
</dbReference>
<dbReference type="PANTHER" id="PTHR46401">
    <property type="entry name" value="GLYCOSYLTRANSFERASE WBBK-RELATED"/>
    <property type="match status" value="1"/>
</dbReference>
<gene>
    <name evidence="3" type="ORF">ACFSBX_02975</name>
</gene>
<dbReference type="GO" id="GO:0016757">
    <property type="term" value="F:glycosyltransferase activity"/>
    <property type="evidence" value="ECO:0007669"/>
    <property type="project" value="UniProtKB-KW"/>
</dbReference>
<keyword evidence="3" id="KW-0328">Glycosyltransferase</keyword>
<dbReference type="EMBL" id="JBHUDK010000002">
    <property type="protein sequence ID" value="MFD1597919.1"/>
    <property type="molecule type" value="Genomic_DNA"/>
</dbReference>
<dbReference type="Pfam" id="PF13692">
    <property type="entry name" value="Glyco_trans_1_4"/>
    <property type="match status" value="1"/>
</dbReference>
<organism evidence="3 4">
    <name type="scientific">Halobellus rarus</name>
    <dbReference type="NCBI Taxonomy" id="1126237"/>
    <lineage>
        <taxon>Archaea</taxon>
        <taxon>Methanobacteriati</taxon>
        <taxon>Methanobacteriota</taxon>
        <taxon>Stenosarchaea group</taxon>
        <taxon>Halobacteria</taxon>
        <taxon>Halobacteriales</taxon>
        <taxon>Haloferacaceae</taxon>
        <taxon>Halobellus</taxon>
    </lineage>
</organism>
<dbReference type="PANTHER" id="PTHR46401:SF2">
    <property type="entry name" value="GLYCOSYLTRANSFERASE WBBK-RELATED"/>
    <property type="match status" value="1"/>
</dbReference>
<evidence type="ECO:0000259" key="2">
    <source>
        <dbReference type="Pfam" id="PF13439"/>
    </source>
</evidence>
<evidence type="ECO:0000256" key="1">
    <source>
        <dbReference type="ARBA" id="ARBA00022679"/>
    </source>
</evidence>
<dbReference type="SUPFAM" id="SSF53756">
    <property type="entry name" value="UDP-Glycosyltransferase/glycogen phosphorylase"/>
    <property type="match status" value="1"/>
</dbReference>
<keyword evidence="1 3" id="KW-0808">Transferase</keyword>
<dbReference type="RefSeq" id="WP_256421278.1">
    <property type="nucleotide sequence ID" value="NZ_JANHDI010000007.1"/>
</dbReference>
<dbReference type="CDD" id="cd03801">
    <property type="entry name" value="GT4_PimA-like"/>
    <property type="match status" value="1"/>
</dbReference>
<keyword evidence="4" id="KW-1185">Reference proteome</keyword>
<dbReference type="EC" id="2.4.-.-" evidence="3"/>
<protein>
    <submittedName>
        <fullName evidence="3">Glycosyltransferase family 4 protein</fullName>
        <ecNumber evidence="3">2.4.-.-</ecNumber>
    </submittedName>
</protein>
<feature type="domain" description="Glycosyltransferase subfamily 4-like N-terminal" evidence="2">
    <location>
        <begin position="16"/>
        <end position="202"/>
    </location>
</feature>
<comment type="caution">
    <text evidence="3">The sequence shown here is derived from an EMBL/GenBank/DDBJ whole genome shotgun (WGS) entry which is preliminary data.</text>
</comment>
<name>A0ABD6CKL3_9EURY</name>
<dbReference type="Pfam" id="PF13439">
    <property type="entry name" value="Glyco_transf_4"/>
    <property type="match status" value="1"/>
</dbReference>